<keyword evidence="2" id="KW-1185">Reference proteome</keyword>
<gene>
    <name evidence="1" type="ORF">SAMN04490355_101267</name>
</gene>
<dbReference type="Proteomes" id="UP000199520">
    <property type="component" value="Unassembled WGS sequence"/>
</dbReference>
<dbReference type="AlphaFoldDB" id="A0A1I4JGF0"/>
<dbReference type="EMBL" id="FOTS01000012">
    <property type="protein sequence ID" value="SFL65594.1"/>
    <property type="molecule type" value="Genomic_DNA"/>
</dbReference>
<protein>
    <submittedName>
        <fullName evidence="1">Uncharacterized protein</fullName>
    </submittedName>
</protein>
<dbReference type="STRING" id="1123291.SAMN04490355_101267"/>
<accession>A0A1I4JGF0</accession>
<organism evidence="1 2">
    <name type="scientific">Pelosinus propionicus DSM 13327</name>
    <dbReference type="NCBI Taxonomy" id="1123291"/>
    <lineage>
        <taxon>Bacteria</taxon>
        <taxon>Bacillati</taxon>
        <taxon>Bacillota</taxon>
        <taxon>Negativicutes</taxon>
        <taxon>Selenomonadales</taxon>
        <taxon>Sporomusaceae</taxon>
        <taxon>Pelosinus</taxon>
    </lineage>
</organism>
<evidence type="ECO:0000313" key="2">
    <source>
        <dbReference type="Proteomes" id="UP000199520"/>
    </source>
</evidence>
<name>A0A1I4JGF0_9FIRM</name>
<reference evidence="2" key="1">
    <citation type="submission" date="2016-10" db="EMBL/GenBank/DDBJ databases">
        <authorList>
            <person name="Varghese N."/>
            <person name="Submissions S."/>
        </authorList>
    </citation>
    <scope>NUCLEOTIDE SEQUENCE [LARGE SCALE GENOMIC DNA]</scope>
    <source>
        <strain evidence="2">DSM 13327</strain>
    </source>
</reference>
<sequence length="112" mass="12888">MKKEIEKITDETMIRIILKGINKDGQDGQDMSNPQTSFIKSEPISNSSCIAIYQANVNNAYAYDNEELPDFSKYTYNVFVFDDSVLTIHKNCTEVEARAVYKECGVKFWLDR</sequence>
<dbReference type="RefSeq" id="WP_090935180.1">
    <property type="nucleotide sequence ID" value="NZ_FOTS01000012.1"/>
</dbReference>
<evidence type="ECO:0000313" key="1">
    <source>
        <dbReference type="EMBL" id="SFL65594.1"/>
    </source>
</evidence>
<proteinExistence type="predicted"/>